<keyword evidence="1" id="KW-1133">Transmembrane helix</keyword>
<feature type="transmembrane region" description="Helical" evidence="1">
    <location>
        <begin position="154"/>
        <end position="172"/>
    </location>
</feature>
<sequence>MSIDVSGILSPAASRVFGLATVAGPLLLLGSTIAFLTENGINDGVVGGMIGIWSTFALAIAFVGIYRMVEPRAPRIGPIFGAIAVIGFTAGALFNLQAMYLAVYGKDLLADVMEGALPDVSAVTFFAFLPWGWLVPVSLVATGILLWRTRMVSTWSAALLVLGGVLFIASRPARIESLAVACDIALVLALVPIGWSMLARRRTVADVLPAASDA</sequence>
<feature type="transmembrane region" description="Helical" evidence="1">
    <location>
        <begin position="12"/>
        <end position="36"/>
    </location>
</feature>
<reference evidence="2 3" key="1">
    <citation type="submission" date="2021-01" db="EMBL/GenBank/DDBJ databases">
        <title>Whole genome shotgun sequence of Planotetraspora mira NBRC 15435.</title>
        <authorList>
            <person name="Komaki H."/>
            <person name="Tamura T."/>
        </authorList>
    </citation>
    <scope>NUCLEOTIDE SEQUENCE [LARGE SCALE GENOMIC DNA]</scope>
    <source>
        <strain evidence="2 3">NBRC 15435</strain>
    </source>
</reference>
<evidence type="ECO:0000256" key="1">
    <source>
        <dbReference type="SAM" id="Phobius"/>
    </source>
</evidence>
<comment type="caution">
    <text evidence="2">The sequence shown here is derived from an EMBL/GenBank/DDBJ whole genome shotgun (WGS) entry which is preliminary data.</text>
</comment>
<dbReference type="EMBL" id="BOOO01000040">
    <property type="protein sequence ID" value="GII33418.1"/>
    <property type="molecule type" value="Genomic_DNA"/>
</dbReference>
<feature type="transmembrane region" description="Helical" evidence="1">
    <location>
        <begin position="178"/>
        <end position="198"/>
    </location>
</feature>
<evidence type="ECO:0008006" key="4">
    <source>
        <dbReference type="Google" id="ProtNLM"/>
    </source>
</evidence>
<feature type="transmembrane region" description="Helical" evidence="1">
    <location>
        <begin position="123"/>
        <end position="147"/>
    </location>
</feature>
<evidence type="ECO:0000313" key="3">
    <source>
        <dbReference type="Proteomes" id="UP000650628"/>
    </source>
</evidence>
<keyword evidence="3" id="KW-1185">Reference proteome</keyword>
<keyword evidence="1" id="KW-0812">Transmembrane</keyword>
<evidence type="ECO:0000313" key="2">
    <source>
        <dbReference type="EMBL" id="GII33418.1"/>
    </source>
</evidence>
<proteinExistence type="predicted"/>
<name>A0A8J3TVS0_9ACTN</name>
<dbReference type="AlphaFoldDB" id="A0A8J3TVS0"/>
<keyword evidence="1" id="KW-0472">Membrane</keyword>
<feature type="transmembrane region" description="Helical" evidence="1">
    <location>
        <begin position="48"/>
        <end position="67"/>
    </location>
</feature>
<organism evidence="2 3">
    <name type="scientific">Planotetraspora mira</name>
    <dbReference type="NCBI Taxonomy" id="58121"/>
    <lineage>
        <taxon>Bacteria</taxon>
        <taxon>Bacillati</taxon>
        <taxon>Actinomycetota</taxon>
        <taxon>Actinomycetes</taxon>
        <taxon>Streptosporangiales</taxon>
        <taxon>Streptosporangiaceae</taxon>
        <taxon>Planotetraspora</taxon>
    </lineage>
</organism>
<protein>
    <recommendedName>
        <fullName evidence="4">DUF4386 family protein</fullName>
    </recommendedName>
</protein>
<gene>
    <name evidence="2" type="ORF">Pmi06nite_68600</name>
</gene>
<feature type="transmembrane region" description="Helical" evidence="1">
    <location>
        <begin position="79"/>
        <end position="103"/>
    </location>
</feature>
<dbReference type="Proteomes" id="UP000650628">
    <property type="component" value="Unassembled WGS sequence"/>
</dbReference>
<accession>A0A8J3TVS0</accession>
<dbReference type="RefSeq" id="WP_203957260.1">
    <property type="nucleotide sequence ID" value="NZ_BOOO01000040.1"/>
</dbReference>